<dbReference type="AlphaFoldDB" id="A0A183L0Z3"/>
<dbReference type="Pfam" id="PF00078">
    <property type="entry name" value="RVT_1"/>
    <property type="match status" value="1"/>
</dbReference>
<organism evidence="4">
    <name type="scientific">Schistosoma curassoni</name>
    <dbReference type="NCBI Taxonomy" id="6186"/>
    <lineage>
        <taxon>Eukaryota</taxon>
        <taxon>Metazoa</taxon>
        <taxon>Spiralia</taxon>
        <taxon>Lophotrochozoa</taxon>
        <taxon>Platyhelminthes</taxon>
        <taxon>Trematoda</taxon>
        <taxon>Digenea</taxon>
        <taxon>Strigeidida</taxon>
        <taxon>Schistosomatoidea</taxon>
        <taxon>Schistosomatidae</taxon>
        <taxon>Schistosoma</taxon>
    </lineage>
</organism>
<accession>A0A183L0Z3</accession>
<sequence length="441" mass="51008">MEDVRTKRGADIASDHHLFVANLRLKLKKNWTSGQTALQRFNTAFLRDTDKLSEFKIALNNMFQALQDPLKEEETTMEDNWKSIKEAIISTSQEVLALKKHHHKEWSSIETLDRIKERKNKKTVINNSRTRAEKVQAQAEYIEANKEVKKSTGADKQKCVEELASMAERAAREGNMKQLYDTTKKLAGKYSKPDRSVKDKEGRPITEIQQQKNRWVKYFEELLNRPAPMNPPNIEAAHTDLPIDVNPPTTEEIRIAVRQIKNGKAVGPDNIPAEALKSDIEATTNMLYLLFKKIWDEEQVPMDWKEGHLVKIPKKRYLSKCENFRGITLLSIPGKVFNRVLLNQMKDAVDGQLRDQQAGFRKDRSCTDQIATLRIIIEQSVEWNSSLYINFIDYEKAFDSVDRRTLWKLLRHYGVPEKIVNSYNGLQCKVVHRGQLTDAFQ</sequence>
<dbReference type="InterPro" id="IPR000477">
    <property type="entry name" value="RT_dom"/>
</dbReference>
<dbReference type="STRING" id="6186.A0A183L0Z3"/>
<name>A0A183L0Z3_9TREM</name>
<reference evidence="2 3" key="2">
    <citation type="submission" date="2018-11" db="EMBL/GenBank/DDBJ databases">
        <authorList>
            <consortium name="Pathogen Informatics"/>
        </authorList>
    </citation>
    <scope>NUCLEOTIDE SEQUENCE [LARGE SCALE GENOMIC DNA]</scope>
    <source>
        <strain evidence="2">Dakar</strain>
        <strain evidence="3">Dakar, Senegal</strain>
    </source>
</reference>
<dbReference type="EMBL" id="UZAK01045483">
    <property type="protein sequence ID" value="VDP73986.1"/>
    <property type="molecule type" value="Genomic_DNA"/>
</dbReference>
<evidence type="ECO:0000313" key="2">
    <source>
        <dbReference type="EMBL" id="VDP73986.1"/>
    </source>
</evidence>
<dbReference type="CDD" id="cd01650">
    <property type="entry name" value="RT_nLTR_like"/>
    <property type="match status" value="1"/>
</dbReference>
<gene>
    <name evidence="2" type="ORF">SCUD_LOCUS20992</name>
</gene>
<dbReference type="Proteomes" id="UP000279833">
    <property type="component" value="Unassembled WGS sequence"/>
</dbReference>
<keyword evidence="3" id="KW-1185">Reference proteome</keyword>
<evidence type="ECO:0000259" key="1">
    <source>
        <dbReference type="Pfam" id="PF00078"/>
    </source>
</evidence>
<evidence type="ECO:0000313" key="3">
    <source>
        <dbReference type="Proteomes" id="UP000279833"/>
    </source>
</evidence>
<feature type="domain" description="Reverse transcriptase" evidence="1">
    <location>
        <begin position="312"/>
        <end position="424"/>
    </location>
</feature>
<dbReference type="PANTHER" id="PTHR19446">
    <property type="entry name" value="REVERSE TRANSCRIPTASES"/>
    <property type="match status" value="1"/>
</dbReference>
<dbReference type="WBParaSite" id="SCUD_0002099501-mRNA-1">
    <property type="protein sequence ID" value="SCUD_0002099501-mRNA-1"/>
    <property type="gene ID" value="SCUD_0002099501"/>
</dbReference>
<protein>
    <submittedName>
        <fullName evidence="4">Reverse transcriptase domain-containing protein</fullName>
    </submittedName>
</protein>
<evidence type="ECO:0000313" key="4">
    <source>
        <dbReference type="WBParaSite" id="SCUD_0002099501-mRNA-1"/>
    </source>
</evidence>
<proteinExistence type="predicted"/>
<reference evidence="4" key="1">
    <citation type="submission" date="2016-06" db="UniProtKB">
        <authorList>
            <consortium name="WormBaseParasite"/>
        </authorList>
    </citation>
    <scope>IDENTIFICATION</scope>
</reference>